<reference evidence="1 2" key="1">
    <citation type="submission" date="2020-07" db="EMBL/GenBank/DDBJ databases">
        <title>Novel species isolated from subtropical streams in China.</title>
        <authorList>
            <person name="Lu H."/>
        </authorList>
    </citation>
    <scope>NUCLEOTIDE SEQUENCE [LARGE SCALE GENOMIC DNA]</scope>
    <source>
        <strain evidence="1 2">FT3S</strain>
    </source>
</reference>
<name>A0A7W2I8M2_9BURK</name>
<comment type="caution">
    <text evidence="1">The sequence shown here is derived from an EMBL/GenBank/DDBJ whole genome shotgun (WGS) entry which is preliminary data.</text>
</comment>
<dbReference type="Proteomes" id="UP000566711">
    <property type="component" value="Unassembled WGS sequence"/>
</dbReference>
<keyword evidence="2" id="KW-1185">Reference proteome</keyword>
<dbReference type="AlphaFoldDB" id="A0A7W2I8M2"/>
<organism evidence="1 2">
    <name type="scientific">Rugamonas fusca</name>
    <dbReference type="NCBI Taxonomy" id="2758568"/>
    <lineage>
        <taxon>Bacteria</taxon>
        <taxon>Pseudomonadati</taxon>
        <taxon>Pseudomonadota</taxon>
        <taxon>Betaproteobacteria</taxon>
        <taxon>Burkholderiales</taxon>
        <taxon>Oxalobacteraceae</taxon>
        <taxon>Telluria group</taxon>
        <taxon>Rugamonas</taxon>
    </lineage>
</organism>
<dbReference type="PANTHER" id="PTHR36849:SF1">
    <property type="entry name" value="CYTOPLASMIC PROTEIN"/>
    <property type="match status" value="1"/>
</dbReference>
<dbReference type="PANTHER" id="PTHR36849">
    <property type="entry name" value="CYTOPLASMIC PROTEIN-RELATED"/>
    <property type="match status" value="1"/>
</dbReference>
<sequence>MAHAKRKPSTILIKRAYDDASPDDGYRVLVDRVWPRGRSRATLALAQWLRDIAPSEALRKWFGHEPQRWEAFQRRYLAELQTDEQLLRMRSLLADAAGQPITLVYGAKDPEHNQAVVLREALLRLLDG</sequence>
<dbReference type="InterPro" id="IPR052552">
    <property type="entry name" value="YeaO-like"/>
</dbReference>
<dbReference type="Pfam" id="PF22752">
    <property type="entry name" value="DUF488-N3i"/>
    <property type="match status" value="1"/>
</dbReference>
<evidence type="ECO:0000313" key="1">
    <source>
        <dbReference type="EMBL" id="MBA5607757.1"/>
    </source>
</evidence>
<gene>
    <name evidence="1" type="ORF">H3H36_20595</name>
</gene>
<accession>A0A7W2I8M2</accession>
<dbReference type="RefSeq" id="WP_182220018.1">
    <property type="nucleotide sequence ID" value="NZ_JACEZS010000021.1"/>
</dbReference>
<evidence type="ECO:0000313" key="2">
    <source>
        <dbReference type="Proteomes" id="UP000566711"/>
    </source>
</evidence>
<protein>
    <submittedName>
        <fullName evidence="1">DUF488 family protein</fullName>
    </submittedName>
</protein>
<dbReference type="EMBL" id="JACEZS010000021">
    <property type="protein sequence ID" value="MBA5607757.1"/>
    <property type="molecule type" value="Genomic_DNA"/>
</dbReference>
<proteinExistence type="predicted"/>